<name>A0ABD2P038_9CUCU</name>
<keyword evidence="3" id="KW-1185">Reference proteome</keyword>
<comment type="caution">
    <text evidence="2">The sequence shown here is derived from an EMBL/GenBank/DDBJ whole genome shotgun (WGS) entry which is preliminary data.</text>
</comment>
<feature type="region of interest" description="Disordered" evidence="1">
    <location>
        <begin position="27"/>
        <end position="51"/>
    </location>
</feature>
<feature type="compositionally biased region" description="Basic and acidic residues" evidence="1">
    <location>
        <begin position="33"/>
        <end position="43"/>
    </location>
</feature>
<evidence type="ECO:0000256" key="1">
    <source>
        <dbReference type="SAM" id="MobiDB-lite"/>
    </source>
</evidence>
<dbReference type="AlphaFoldDB" id="A0ABD2P038"/>
<protein>
    <submittedName>
        <fullName evidence="2">Uncharacterized protein</fullName>
    </submittedName>
</protein>
<dbReference type="Proteomes" id="UP001516400">
    <property type="component" value="Unassembled WGS sequence"/>
</dbReference>
<evidence type="ECO:0000313" key="3">
    <source>
        <dbReference type="Proteomes" id="UP001516400"/>
    </source>
</evidence>
<reference evidence="2 3" key="1">
    <citation type="journal article" date="2021" name="BMC Biol.">
        <title>Horizontally acquired antibacterial genes associated with adaptive radiation of ladybird beetles.</title>
        <authorList>
            <person name="Li H.S."/>
            <person name="Tang X.F."/>
            <person name="Huang Y.H."/>
            <person name="Xu Z.Y."/>
            <person name="Chen M.L."/>
            <person name="Du X.Y."/>
            <person name="Qiu B.Y."/>
            <person name="Chen P.T."/>
            <person name="Zhang W."/>
            <person name="Slipinski A."/>
            <person name="Escalona H.E."/>
            <person name="Waterhouse R.M."/>
            <person name="Zwick A."/>
            <person name="Pang H."/>
        </authorList>
    </citation>
    <scope>NUCLEOTIDE SEQUENCE [LARGE SCALE GENOMIC DNA]</scope>
    <source>
        <strain evidence="2">SYSU2018</strain>
    </source>
</reference>
<evidence type="ECO:0000313" key="2">
    <source>
        <dbReference type="EMBL" id="KAL3284181.1"/>
    </source>
</evidence>
<proteinExistence type="predicted"/>
<sequence>ISTVYCATETICDNRVGKCPLTEKSAMQNQERGTYDSRTDSEKSVPCQIEG</sequence>
<gene>
    <name evidence="2" type="ORF">HHI36_018347</name>
</gene>
<organism evidence="2 3">
    <name type="scientific">Cryptolaemus montrouzieri</name>
    <dbReference type="NCBI Taxonomy" id="559131"/>
    <lineage>
        <taxon>Eukaryota</taxon>
        <taxon>Metazoa</taxon>
        <taxon>Ecdysozoa</taxon>
        <taxon>Arthropoda</taxon>
        <taxon>Hexapoda</taxon>
        <taxon>Insecta</taxon>
        <taxon>Pterygota</taxon>
        <taxon>Neoptera</taxon>
        <taxon>Endopterygota</taxon>
        <taxon>Coleoptera</taxon>
        <taxon>Polyphaga</taxon>
        <taxon>Cucujiformia</taxon>
        <taxon>Coccinelloidea</taxon>
        <taxon>Coccinellidae</taxon>
        <taxon>Scymninae</taxon>
        <taxon>Scymnini</taxon>
        <taxon>Cryptolaemus</taxon>
    </lineage>
</organism>
<feature type="non-terminal residue" evidence="2">
    <location>
        <position position="1"/>
    </location>
</feature>
<accession>A0ABD2P038</accession>
<dbReference type="EMBL" id="JABFTP020000165">
    <property type="protein sequence ID" value="KAL3284181.1"/>
    <property type="molecule type" value="Genomic_DNA"/>
</dbReference>